<comment type="subcellular location">
    <subcellularLocation>
        <location evidence="1">Nucleus</location>
    </subcellularLocation>
</comment>
<dbReference type="AlphaFoldDB" id="A0A194X7F3"/>
<dbReference type="InterPro" id="IPR015943">
    <property type="entry name" value="WD40/YVTN_repeat-like_dom_sf"/>
</dbReference>
<dbReference type="GeneID" id="28814749"/>
<dbReference type="Proteomes" id="UP000070700">
    <property type="component" value="Unassembled WGS sequence"/>
</dbReference>
<dbReference type="InterPro" id="IPR036322">
    <property type="entry name" value="WD40_repeat_dom_sf"/>
</dbReference>
<feature type="region of interest" description="Disordered" evidence="6">
    <location>
        <begin position="15"/>
        <end position="39"/>
    </location>
</feature>
<feature type="compositionally biased region" description="Basic and acidic residues" evidence="6">
    <location>
        <begin position="15"/>
        <end position="38"/>
    </location>
</feature>
<name>A0A194X7F3_MOLSC</name>
<evidence type="ECO:0000256" key="4">
    <source>
        <dbReference type="ARBA" id="ARBA00023242"/>
    </source>
</evidence>
<dbReference type="RefSeq" id="XP_018070446.1">
    <property type="nucleotide sequence ID" value="XM_018205023.1"/>
</dbReference>
<evidence type="ECO:0000256" key="1">
    <source>
        <dbReference type="ARBA" id="ARBA00004123"/>
    </source>
</evidence>
<sequence length="424" mass="47594">MKVLLGATQLAKRSDVTEEHGRRDLRDNLESDFKKGDSPAEWAPGHPVAWGHEQWKFSSGEEKSVTSVSATSDEKYFAIAIDDTLVIFEVDGYKLASVLKTGDGPIKSIEFARKPSEDTYVLACQYGDQYGRATNVKIWLLDQDCREIDPDKKIVVEGYLPTFAPSVFSSDCKTLLLLATTTDEWGSHLAIVALDVQTGKEKFRMTGHTDSIMWTGFSPDDKFIASAAWDRYMKLWSGEDGKFIRDYGPTGAQNWACAFDPEGVNLAVTTGAHRALMWRIDDPQSFPIALAGKVGWERVISNSPDGTKLAIGSADGRLMVHETKAMTLIQVWQLGAEIGGSRWLKEVTEIKWLDNGNRISWTPSDGSLQMYDFETNMKWKWAAGKEDKWRRGAWFNTVVLLERKGLIGSRDQDGAFRMWKIPEK</sequence>
<keyword evidence="8" id="KW-1185">Reference proteome</keyword>
<dbReference type="OrthoDB" id="1367865at2759"/>
<dbReference type="PANTHER" id="PTHR19848:SF0">
    <property type="entry name" value="NOTCHLESS PROTEIN HOMOLOG 1"/>
    <property type="match status" value="1"/>
</dbReference>
<gene>
    <name evidence="7" type="ORF">LY89DRAFT_103097</name>
</gene>
<keyword evidence="3" id="KW-0677">Repeat</keyword>
<keyword evidence="2 5" id="KW-0853">WD repeat</keyword>
<dbReference type="KEGG" id="psco:LY89DRAFT_103097"/>
<protein>
    <submittedName>
        <fullName evidence="7">WD40 repeat-like protein</fullName>
    </submittedName>
</protein>
<dbReference type="PROSITE" id="PS50294">
    <property type="entry name" value="WD_REPEATS_REGION"/>
    <property type="match status" value="1"/>
</dbReference>
<evidence type="ECO:0000256" key="2">
    <source>
        <dbReference type="ARBA" id="ARBA00022574"/>
    </source>
</evidence>
<evidence type="ECO:0000313" key="8">
    <source>
        <dbReference type="Proteomes" id="UP000070700"/>
    </source>
</evidence>
<evidence type="ECO:0000256" key="6">
    <source>
        <dbReference type="SAM" id="MobiDB-lite"/>
    </source>
</evidence>
<dbReference type="GO" id="GO:0005730">
    <property type="term" value="C:nucleolus"/>
    <property type="evidence" value="ECO:0007669"/>
    <property type="project" value="TreeGrafter"/>
</dbReference>
<proteinExistence type="predicted"/>
<dbReference type="SMART" id="SM00320">
    <property type="entry name" value="WD40"/>
    <property type="match status" value="5"/>
</dbReference>
<evidence type="ECO:0000256" key="5">
    <source>
        <dbReference type="PROSITE-ProRule" id="PRU00221"/>
    </source>
</evidence>
<dbReference type="GO" id="GO:0000027">
    <property type="term" value="P:ribosomal large subunit assembly"/>
    <property type="evidence" value="ECO:0007669"/>
    <property type="project" value="TreeGrafter"/>
</dbReference>
<evidence type="ECO:0000313" key="7">
    <source>
        <dbReference type="EMBL" id="KUJ16091.1"/>
    </source>
</evidence>
<organism evidence="7 8">
    <name type="scientific">Mollisia scopiformis</name>
    <name type="common">Conifer needle endophyte fungus</name>
    <name type="synonym">Phialocephala scopiformis</name>
    <dbReference type="NCBI Taxonomy" id="149040"/>
    <lineage>
        <taxon>Eukaryota</taxon>
        <taxon>Fungi</taxon>
        <taxon>Dikarya</taxon>
        <taxon>Ascomycota</taxon>
        <taxon>Pezizomycotina</taxon>
        <taxon>Leotiomycetes</taxon>
        <taxon>Helotiales</taxon>
        <taxon>Mollisiaceae</taxon>
        <taxon>Mollisia</taxon>
    </lineage>
</organism>
<dbReference type="PROSITE" id="PS50082">
    <property type="entry name" value="WD_REPEATS_2"/>
    <property type="match status" value="1"/>
</dbReference>
<dbReference type="SUPFAM" id="SSF50978">
    <property type="entry name" value="WD40 repeat-like"/>
    <property type="match status" value="1"/>
</dbReference>
<reference evidence="7 8" key="1">
    <citation type="submission" date="2015-10" db="EMBL/GenBank/DDBJ databases">
        <title>Full genome of DAOMC 229536 Phialocephala scopiformis, a fungal endophyte of spruce producing the potent anti-insectan compound rugulosin.</title>
        <authorList>
            <consortium name="DOE Joint Genome Institute"/>
            <person name="Walker A.K."/>
            <person name="Frasz S.L."/>
            <person name="Seifert K.A."/>
            <person name="Miller J.D."/>
            <person name="Mondo S.J."/>
            <person name="Labutti K."/>
            <person name="Lipzen A."/>
            <person name="Dockter R."/>
            <person name="Kennedy M."/>
            <person name="Grigoriev I.V."/>
            <person name="Spatafora J.W."/>
        </authorList>
    </citation>
    <scope>NUCLEOTIDE SEQUENCE [LARGE SCALE GENOMIC DNA]</scope>
    <source>
        <strain evidence="7 8">CBS 120377</strain>
    </source>
</reference>
<dbReference type="Gene3D" id="2.130.10.10">
    <property type="entry name" value="YVTN repeat-like/Quinoprotein amine dehydrogenase"/>
    <property type="match status" value="2"/>
</dbReference>
<feature type="repeat" description="WD" evidence="5">
    <location>
        <begin position="205"/>
        <end position="246"/>
    </location>
</feature>
<dbReference type="InterPro" id="IPR001680">
    <property type="entry name" value="WD40_rpt"/>
</dbReference>
<accession>A0A194X7F3</accession>
<dbReference type="PANTHER" id="PTHR19848">
    <property type="entry name" value="WD40 REPEAT PROTEIN"/>
    <property type="match status" value="1"/>
</dbReference>
<dbReference type="InParanoid" id="A0A194X7F3"/>
<dbReference type="EMBL" id="KQ947417">
    <property type="protein sequence ID" value="KUJ16091.1"/>
    <property type="molecule type" value="Genomic_DNA"/>
</dbReference>
<dbReference type="STRING" id="149040.A0A194X7F3"/>
<evidence type="ECO:0000256" key="3">
    <source>
        <dbReference type="ARBA" id="ARBA00022737"/>
    </source>
</evidence>
<dbReference type="Pfam" id="PF00400">
    <property type="entry name" value="WD40"/>
    <property type="match status" value="1"/>
</dbReference>
<keyword evidence="4" id="KW-0539">Nucleus</keyword>